<keyword evidence="1" id="KW-0472">Membrane</keyword>
<dbReference type="AlphaFoldDB" id="A0A2K3KSF7"/>
<feature type="transmembrane region" description="Helical" evidence="1">
    <location>
        <begin position="20"/>
        <end position="44"/>
    </location>
</feature>
<protein>
    <recommendedName>
        <fullName evidence="4">Pantothenate synthetase</fullName>
    </recommendedName>
</protein>
<proteinExistence type="predicted"/>
<sequence>MCSPFKGHLFLHCTIASKVWYQIMSWLGLVVIVPQNLVTSYGMLVGCGKDKRNRECLALIWNSLMWVIWRFRNDCIFNNKEATVEEMVDEVKLLSWKWFMGRSACMLYEWRWDPFECFHR</sequence>
<dbReference type="EMBL" id="ASHM01107939">
    <property type="protein sequence ID" value="PNX69227.1"/>
    <property type="molecule type" value="Genomic_DNA"/>
</dbReference>
<comment type="caution">
    <text evidence="2">The sequence shown here is derived from an EMBL/GenBank/DDBJ whole genome shotgun (WGS) entry which is preliminary data.</text>
</comment>
<keyword evidence="1" id="KW-1133">Transmembrane helix</keyword>
<reference evidence="2 3" key="2">
    <citation type="journal article" date="2017" name="Front. Plant Sci.">
        <title>Gene Classification and Mining of Molecular Markers Useful in Red Clover (Trifolium pratense) Breeding.</title>
        <authorList>
            <person name="Istvanek J."/>
            <person name="Dluhosova J."/>
            <person name="Dluhos P."/>
            <person name="Patkova L."/>
            <person name="Nedelnik J."/>
            <person name="Repkova J."/>
        </authorList>
    </citation>
    <scope>NUCLEOTIDE SEQUENCE [LARGE SCALE GENOMIC DNA]</scope>
    <source>
        <strain evidence="3">cv. Tatra</strain>
        <tissue evidence="2">Young leaves</tissue>
    </source>
</reference>
<evidence type="ECO:0000256" key="1">
    <source>
        <dbReference type="SAM" id="Phobius"/>
    </source>
</evidence>
<organism evidence="2 3">
    <name type="scientific">Trifolium pratense</name>
    <name type="common">Red clover</name>
    <dbReference type="NCBI Taxonomy" id="57577"/>
    <lineage>
        <taxon>Eukaryota</taxon>
        <taxon>Viridiplantae</taxon>
        <taxon>Streptophyta</taxon>
        <taxon>Embryophyta</taxon>
        <taxon>Tracheophyta</taxon>
        <taxon>Spermatophyta</taxon>
        <taxon>Magnoliopsida</taxon>
        <taxon>eudicotyledons</taxon>
        <taxon>Gunneridae</taxon>
        <taxon>Pentapetalae</taxon>
        <taxon>rosids</taxon>
        <taxon>fabids</taxon>
        <taxon>Fabales</taxon>
        <taxon>Fabaceae</taxon>
        <taxon>Papilionoideae</taxon>
        <taxon>50 kb inversion clade</taxon>
        <taxon>NPAAA clade</taxon>
        <taxon>Hologalegina</taxon>
        <taxon>IRL clade</taxon>
        <taxon>Trifolieae</taxon>
        <taxon>Trifolium</taxon>
    </lineage>
</organism>
<evidence type="ECO:0000313" key="2">
    <source>
        <dbReference type="EMBL" id="PNX69227.1"/>
    </source>
</evidence>
<evidence type="ECO:0008006" key="4">
    <source>
        <dbReference type="Google" id="ProtNLM"/>
    </source>
</evidence>
<dbReference type="Proteomes" id="UP000236291">
    <property type="component" value="Unassembled WGS sequence"/>
</dbReference>
<evidence type="ECO:0000313" key="3">
    <source>
        <dbReference type="Proteomes" id="UP000236291"/>
    </source>
</evidence>
<gene>
    <name evidence="2" type="ORF">L195_g056601</name>
</gene>
<reference evidence="2 3" key="1">
    <citation type="journal article" date="2014" name="Am. J. Bot.">
        <title>Genome assembly and annotation for red clover (Trifolium pratense; Fabaceae).</title>
        <authorList>
            <person name="Istvanek J."/>
            <person name="Jaros M."/>
            <person name="Krenek A."/>
            <person name="Repkova J."/>
        </authorList>
    </citation>
    <scope>NUCLEOTIDE SEQUENCE [LARGE SCALE GENOMIC DNA]</scope>
    <source>
        <strain evidence="3">cv. Tatra</strain>
        <tissue evidence="2">Young leaves</tissue>
    </source>
</reference>
<accession>A0A2K3KSF7</accession>
<name>A0A2K3KSF7_TRIPR</name>
<keyword evidence="1" id="KW-0812">Transmembrane</keyword>